<reference evidence="2" key="1">
    <citation type="submission" date="2020-03" db="EMBL/GenBank/DDBJ databases">
        <title>The deep terrestrial virosphere.</title>
        <authorList>
            <person name="Holmfeldt K."/>
            <person name="Nilsson E."/>
            <person name="Simone D."/>
            <person name="Lopez-Fernandez M."/>
            <person name="Wu X."/>
            <person name="de Brujin I."/>
            <person name="Lundin D."/>
            <person name="Andersson A."/>
            <person name="Bertilsson S."/>
            <person name="Dopson M."/>
        </authorList>
    </citation>
    <scope>NUCLEOTIDE SEQUENCE</scope>
    <source>
        <strain evidence="2">TM448A00336</strain>
        <strain evidence="3">TM448B00512</strain>
    </source>
</reference>
<dbReference type="AlphaFoldDB" id="A0A6H1ZFE0"/>
<protein>
    <submittedName>
        <fullName evidence="2">Uncharacterized protein</fullName>
    </submittedName>
</protein>
<gene>
    <name evidence="2" type="ORF">TM448A00336_0028</name>
    <name evidence="3" type="ORF">TM448B00512_0038</name>
</gene>
<evidence type="ECO:0000313" key="3">
    <source>
        <dbReference type="EMBL" id="QJH95771.1"/>
    </source>
</evidence>
<feature type="compositionally biased region" description="Basic and acidic residues" evidence="1">
    <location>
        <begin position="1"/>
        <end position="11"/>
    </location>
</feature>
<feature type="region of interest" description="Disordered" evidence="1">
    <location>
        <begin position="1"/>
        <end position="26"/>
    </location>
</feature>
<dbReference type="EMBL" id="MT144004">
    <property type="protein sequence ID" value="QJA46179.1"/>
    <property type="molecule type" value="Genomic_DNA"/>
</dbReference>
<evidence type="ECO:0000313" key="2">
    <source>
        <dbReference type="EMBL" id="QJA46179.1"/>
    </source>
</evidence>
<proteinExistence type="predicted"/>
<evidence type="ECO:0000256" key="1">
    <source>
        <dbReference type="SAM" id="MobiDB-lite"/>
    </source>
</evidence>
<name>A0A6H1ZFE0_9ZZZZ</name>
<organism evidence="2">
    <name type="scientific">viral metagenome</name>
    <dbReference type="NCBI Taxonomy" id="1070528"/>
    <lineage>
        <taxon>unclassified sequences</taxon>
        <taxon>metagenomes</taxon>
        <taxon>organismal metagenomes</taxon>
    </lineage>
</organism>
<sequence length="163" mass="17913">MEKTPSDDRRPYHQPACDTTIQRGRGRPWQIPDLDLVEQLASIGCTDEEIGDAVGVSVSWITERKQDSPDFLAALKRGRSEIKSSLRRLQLSRARKGSDTMLIWLGKQMLSQRDKPEPGPDDRHHVLELIVPDGSEAITVDSDDAVPDPAALSDGESVGGDDA</sequence>
<dbReference type="EMBL" id="MT144628">
    <property type="protein sequence ID" value="QJH95771.1"/>
    <property type="molecule type" value="Genomic_DNA"/>
</dbReference>
<accession>A0A6H1ZFE0</accession>
<feature type="region of interest" description="Disordered" evidence="1">
    <location>
        <begin position="139"/>
        <end position="163"/>
    </location>
</feature>